<keyword evidence="6" id="KW-1185">Reference proteome</keyword>
<evidence type="ECO:0000256" key="3">
    <source>
        <dbReference type="ARBA" id="ARBA00022777"/>
    </source>
</evidence>
<dbReference type="PANTHER" id="PTHR37419">
    <property type="entry name" value="SERINE/THREONINE-PROTEIN KINASE TOXIN HIPA"/>
    <property type="match status" value="1"/>
</dbReference>
<sequence>MSEIADFLLHGPRSAPELRRSLNISQATFSRLAAGQPQVIQFGKARATRYALSRPVRGTACFPLWRVNDEGRVGKVADLYPCWPQGSVLARYEDGDAQWFDGLPWYLTDLRPQGFLGRSWGRRAAALLNLPEDIRRWQEEEVLFALSAFDGESSGGWLVGEANYQRWLLAPPPLAIAQAEKALRYPEIAQEALAGEVIGSSAGGEQPKFTCFAQTARGNAHLLVKFSAVPETTVARRWADLLIAESLALGVLAGSGISTSEAQIVQSASGQVFLESTRFDCVGQAGRRAIVSLEAVQSEYASSPGGWPQVTRALVAQNIVTPDALHDVEKMWAFGRLIANSDMHAGNLSFFYGPPPLAPAPVYDMLPMAFSPHTSGEMRREPVDIKFDPTPGRDAWSFALPLAEAFWRKVADDVRISDEFRGIAQGMTAPLDAIRQIIQRLA</sequence>
<dbReference type="STRING" id="61647.LG71_25065"/>
<keyword evidence="2" id="KW-0808">Transferase</keyword>
<evidence type="ECO:0000313" key="6">
    <source>
        <dbReference type="Proteomes" id="UP000036196"/>
    </source>
</evidence>
<organism evidence="5 6">
    <name type="scientific">Pluralibacter gergoviae</name>
    <name type="common">Enterobacter gergoviae</name>
    <dbReference type="NCBI Taxonomy" id="61647"/>
    <lineage>
        <taxon>Bacteria</taxon>
        <taxon>Pseudomonadati</taxon>
        <taxon>Pseudomonadota</taxon>
        <taxon>Gammaproteobacteria</taxon>
        <taxon>Enterobacterales</taxon>
        <taxon>Enterobacteriaceae</taxon>
        <taxon>Pluralibacter</taxon>
    </lineage>
</organism>
<dbReference type="AlphaFoldDB" id="A0A0J5L2T7"/>
<dbReference type="GO" id="GO:0005829">
    <property type="term" value="C:cytosol"/>
    <property type="evidence" value="ECO:0007669"/>
    <property type="project" value="TreeGrafter"/>
</dbReference>
<name>A0A0J5L2T7_PLUGE</name>
<evidence type="ECO:0000256" key="2">
    <source>
        <dbReference type="ARBA" id="ARBA00022679"/>
    </source>
</evidence>
<dbReference type="Pfam" id="PF07804">
    <property type="entry name" value="HipA_C"/>
    <property type="match status" value="1"/>
</dbReference>
<evidence type="ECO:0000313" key="5">
    <source>
        <dbReference type="EMBL" id="KMK12649.1"/>
    </source>
</evidence>
<dbReference type="RefSeq" id="WP_048279534.1">
    <property type="nucleotide sequence ID" value="NZ_LDZF01000016.1"/>
</dbReference>
<dbReference type="eggNOG" id="COG3550">
    <property type="taxonomic scope" value="Bacteria"/>
</dbReference>
<comment type="caution">
    <text evidence="5">The sequence shown here is derived from an EMBL/GenBank/DDBJ whole genome shotgun (WGS) entry which is preliminary data.</text>
</comment>
<dbReference type="Proteomes" id="UP000036196">
    <property type="component" value="Unassembled WGS sequence"/>
</dbReference>
<protein>
    <submittedName>
        <fullName evidence="5">Transcriptional regulator</fullName>
    </submittedName>
</protein>
<dbReference type="GO" id="GO:0004674">
    <property type="term" value="F:protein serine/threonine kinase activity"/>
    <property type="evidence" value="ECO:0007669"/>
    <property type="project" value="TreeGrafter"/>
</dbReference>
<gene>
    <name evidence="5" type="ORF">ABW06_15415</name>
</gene>
<dbReference type="PATRIC" id="fig|61647.15.peg.1273"/>
<comment type="similarity">
    <text evidence="1">Belongs to the HipA Ser/Thr kinase family.</text>
</comment>
<evidence type="ECO:0000259" key="4">
    <source>
        <dbReference type="Pfam" id="PF07804"/>
    </source>
</evidence>
<reference evidence="5 6" key="1">
    <citation type="submission" date="2015-05" db="EMBL/GenBank/DDBJ databases">
        <title>Genome sequences of Pluralibacter gergoviae.</title>
        <authorList>
            <person name="Greninger A.L."/>
            <person name="Miller S."/>
        </authorList>
    </citation>
    <scope>NUCLEOTIDE SEQUENCE [LARGE SCALE GENOMIC DNA]</scope>
    <source>
        <strain evidence="5 6">JS81F13</strain>
    </source>
</reference>
<dbReference type="EMBL" id="LDZF01000016">
    <property type="protein sequence ID" value="KMK12649.1"/>
    <property type="molecule type" value="Genomic_DNA"/>
</dbReference>
<proteinExistence type="inferred from homology"/>
<accession>A0A0J5L2T7</accession>
<dbReference type="InterPro" id="IPR012893">
    <property type="entry name" value="HipA-like_C"/>
</dbReference>
<dbReference type="InterPro" id="IPR052028">
    <property type="entry name" value="HipA_Ser/Thr_kinase"/>
</dbReference>
<evidence type="ECO:0000256" key="1">
    <source>
        <dbReference type="ARBA" id="ARBA00010164"/>
    </source>
</evidence>
<feature type="domain" description="HipA-like C-terminal" evidence="4">
    <location>
        <begin position="200"/>
        <end position="383"/>
    </location>
</feature>
<dbReference type="NCBIfam" id="NF007297">
    <property type="entry name" value="PRK09775.1"/>
    <property type="match status" value="1"/>
</dbReference>
<dbReference type="PANTHER" id="PTHR37419:SF8">
    <property type="entry name" value="TOXIN YJJJ"/>
    <property type="match status" value="1"/>
</dbReference>
<keyword evidence="3" id="KW-0418">Kinase</keyword>